<dbReference type="InterPro" id="IPR007788">
    <property type="entry name" value="QCT"/>
</dbReference>
<dbReference type="OrthoDB" id="9783700at2"/>
<comment type="caution">
    <text evidence="1">The sequence shown here is derived from an EMBL/GenBank/DDBJ whole genome shotgun (WGS) entry which is preliminary data.</text>
</comment>
<dbReference type="AlphaFoldDB" id="A0A4U1BTF1"/>
<accession>A0A4U1BTF1</accession>
<keyword evidence="1" id="KW-0808">Transferase</keyword>
<proteinExistence type="predicted"/>
<dbReference type="SUPFAM" id="SSF75011">
    <property type="entry name" value="3-carboxy-cis,cis-mucoante lactonizing enzyme"/>
    <property type="match status" value="1"/>
</dbReference>
<dbReference type="PANTHER" id="PTHR31270:SF1">
    <property type="entry name" value="GLUTAMINYL-PEPTIDE CYCLOTRANSFERASE"/>
    <property type="match status" value="1"/>
</dbReference>
<dbReference type="RefSeq" id="WP_136827525.1">
    <property type="nucleotide sequence ID" value="NZ_SWBP01000007.1"/>
</dbReference>
<dbReference type="PROSITE" id="PS51257">
    <property type="entry name" value="PROKAR_LIPOPROTEIN"/>
    <property type="match status" value="1"/>
</dbReference>
<evidence type="ECO:0000313" key="1">
    <source>
        <dbReference type="EMBL" id="TKB95769.1"/>
    </source>
</evidence>
<evidence type="ECO:0000313" key="2">
    <source>
        <dbReference type="Proteomes" id="UP000308181"/>
    </source>
</evidence>
<sequence length="349" mass="39218">MTTKNTYRIVAICFLSLFIACKQKSNSNSTSSFISPESGEIVKSGQPISLRLSFTDGLVDSIQYFVDTSKVETILDTTAFQLKTENYSLGSRLITAKIFRKGISEEVTANIIIVSSKKPDQYGYQIIKTFPHSVTSYTQGLEYHDGVFYESDGEANYSSLRKVALDGTVLKQQDIDQYFAEGMTVIANKIIQLTYTEKVIFEYDRATFKLLKTIPYNHAEEGWGLAFDGETVYNTDGTNRIFLLDKNTYLPTGMIEVYDDKGPVSQLNELEWVEGKLYANIYQSELVAIINPKTGEVEAYINLIGLPKGPVDDEGNNVLNGIAYDKAGKRLFVTGKKWDKLFQIELVKQ</sequence>
<dbReference type="EMBL" id="SWBP01000007">
    <property type="protein sequence ID" value="TKB95769.1"/>
    <property type="molecule type" value="Genomic_DNA"/>
</dbReference>
<keyword evidence="2" id="KW-1185">Reference proteome</keyword>
<gene>
    <name evidence="1" type="ORF">FA046_15895</name>
</gene>
<dbReference type="GO" id="GO:0016603">
    <property type="term" value="F:glutaminyl-peptide cyclotransferase activity"/>
    <property type="evidence" value="ECO:0007669"/>
    <property type="project" value="InterPro"/>
</dbReference>
<organism evidence="1 2">
    <name type="scientific">Pedobacter cryophilus</name>
    <dbReference type="NCBI Taxonomy" id="2571271"/>
    <lineage>
        <taxon>Bacteria</taxon>
        <taxon>Pseudomonadati</taxon>
        <taxon>Bacteroidota</taxon>
        <taxon>Sphingobacteriia</taxon>
        <taxon>Sphingobacteriales</taxon>
        <taxon>Sphingobacteriaceae</taxon>
        <taxon>Pedobacter</taxon>
    </lineage>
</organism>
<name>A0A4U1BTF1_9SPHI</name>
<dbReference type="Pfam" id="PF05096">
    <property type="entry name" value="Glu_cyclase_2"/>
    <property type="match status" value="1"/>
</dbReference>
<protein>
    <submittedName>
        <fullName evidence="1">Glutaminyl-peptide cyclotransferase</fullName>
    </submittedName>
</protein>
<dbReference type="InterPro" id="IPR015943">
    <property type="entry name" value="WD40/YVTN_repeat-like_dom_sf"/>
</dbReference>
<reference evidence="1 2" key="1">
    <citation type="submission" date="2019-04" db="EMBL/GenBank/DDBJ databases">
        <title>Pedobacter sp. AR-3-17 sp. nov., isolated from Arctic soil.</title>
        <authorList>
            <person name="Dahal R.H."/>
            <person name="Kim D.-U."/>
        </authorList>
    </citation>
    <scope>NUCLEOTIDE SEQUENCE [LARGE SCALE GENOMIC DNA]</scope>
    <source>
        <strain evidence="1 2">AR-3-17</strain>
    </source>
</reference>
<dbReference type="Gene3D" id="2.130.10.10">
    <property type="entry name" value="YVTN repeat-like/Quinoprotein amine dehydrogenase"/>
    <property type="match status" value="1"/>
</dbReference>
<dbReference type="Proteomes" id="UP000308181">
    <property type="component" value="Unassembled WGS sequence"/>
</dbReference>
<dbReference type="PANTHER" id="PTHR31270">
    <property type="entry name" value="GLUTAMINYL-PEPTIDE CYCLOTRANSFERASE"/>
    <property type="match status" value="1"/>
</dbReference>